<dbReference type="PANTHER" id="PTHR46928:SF1">
    <property type="entry name" value="MESENCHYME-SPECIFIC CELL SURFACE GLYCOPROTEIN"/>
    <property type="match status" value="1"/>
</dbReference>
<dbReference type="InterPro" id="IPR025193">
    <property type="entry name" value="DUF4114"/>
</dbReference>
<dbReference type="GO" id="GO:0009166">
    <property type="term" value="P:nucleotide catabolic process"/>
    <property type="evidence" value="ECO:0007669"/>
    <property type="project" value="InterPro"/>
</dbReference>
<dbReference type="PROSITE" id="PS00786">
    <property type="entry name" value="5_NUCLEOTIDASE_2"/>
    <property type="match status" value="1"/>
</dbReference>
<feature type="region of interest" description="Disordered" evidence="1">
    <location>
        <begin position="398"/>
        <end position="426"/>
    </location>
</feature>
<evidence type="ECO:0000313" key="6">
    <source>
        <dbReference type="Proteomes" id="UP000053372"/>
    </source>
</evidence>
<dbReference type="GO" id="GO:0046872">
    <property type="term" value="F:metal ion binding"/>
    <property type="evidence" value="ECO:0007669"/>
    <property type="project" value="InterPro"/>
</dbReference>
<evidence type="ECO:0000259" key="3">
    <source>
        <dbReference type="Pfam" id="PF13448"/>
    </source>
</evidence>
<organism evidence="5 6">
    <name type="scientific">Mastigocoleus testarum BC008</name>
    <dbReference type="NCBI Taxonomy" id="371196"/>
    <lineage>
        <taxon>Bacteria</taxon>
        <taxon>Bacillati</taxon>
        <taxon>Cyanobacteriota</taxon>
        <taxon>Cyanophyceae</taxon>
        <taxon>Nostocales</taxon>
        <taxon>Hapalosiphonaceae</taxon>
        <taxon>Mastigocoleus</taxon>
    </lineage>
</organism>
<dbReference type="GO" id="GO:0016788">
    <property type="term" value="F:hydrolase activity, acting on ester bonds"/>
    <property type="evidence" value="ECO:0007669"/>
    <property type="project" value="InterPro"/>
</dbReference>
<dbReference type="RefSeq" id="WP_036267368.1">
    <property type="nucleotide sequence ID" value="NZ_LMTZ01000019.1"/>
</dbReference>
<feature type="domain" description="DUF4114" evidence="3">
    <location>
        <begin position="1269"/>
        <end position="1340"/>
    </location>
</feature>
<gene>
    <name evidence="5" type="ORF">BC008_04535</name>
</gene>
<sequence length="1344" mass="143005">MDSNQIKLSKLGTFTSEEGAEIVAHDPTTQRLFVTTGDTIELIDITDPKNPKKVSDIDDIDVTYIGGGANSVAVKNGIVAVAVEGKTKQDNGKVAFYNTNGELQSLVTVGPLPDMLTFTPDGMKVIVANEGEPNDAYDNDPEGSISIIDISGGVGILTDANVTTAGFAGFNDQKQALIDKGVRIFGPNATVAQDLEPEYIAVSPDGSTAFVTLQENNAVAVVDIANGTVKDVLPLGEKDHNQAGNEFDASNKDDKIDIKNHPVFGLYQPDAIDSFEVGGKTYYITANEGDARDYKGFSEEKRVKDLTLDPTVFPDAATLQENENLGRLKTTNTLGDLDGDGDFDKIFSYGGRSFSIWDEFGNQVFDSGDQIAKILEKQTPDLFNADFDDDDKFKDADGNFDFSDTSPSFKKDGRSDDKGAEPESVTVGKINGKPYGFVGLERAGGGVLVYDLSKPTAPEFVQYIRTEGDVAPEGLKFIAPFDSPTGNPVLAVANEVSKTTTLYDIEVPDYTLQILHASDLEGGVDAIDSAANFAAIVDKFEDEVENSITLSAGDNYIPGPFFGAAGDRSLRTPLKEFYQEFFNEAGLTNIREDVGRVDMSIMNVIGFDASAVGNHEFDAGTNAFGDIIGTDIRGNTLGDARWLGAQFPYLSANLDFSSDSNLADLYTEEILPNTDFQSLPTDLDAAAKAPKIAPATIIEENGEKIGVVGATTQLVETISSTGSVDVIDPESNNMAELAKILQPTIDKLTADGINKVIVVSHLQQITLEKELIGLLSGVDVIIAGGSDTLQADSNDRLREGDTAAEDYPFQTKNKDGDPAVIVSTNGEYSYVGRLVVDFDVQGKVILDSIDENVSGAYATDDQGVTDVYGADAANAFAEGSKGTQVKALTDAVEAVVTANDGIIFGKSDVFLEGRRSEVRTQETNLGNLTADANLAAAKKADNSVVISIKNGGGIRSEIGSVDGTTGDLGTTLANLEAGKNAGDISQLDLENSLRFNNGLTLLTVTAQQLLDIIEHGVADSGDRQTPGRFPQVSGLAFSFDDDSPAGDRVQSLAVKDENGNLLDVIAENGELVGDASRTFRIVTLNFLANGGDDYPFPDGESANRVDLVVDGAERTGLATAADDGSEQDALAEYLLENFSTEPFNVADVSPVEDTRIQNLDFREDSVIPTTNEIINNLNQTPIATQNNGDTEVELINLNGLTGKVKVDYIISREADFDNEVYFYKIDDITGNVGGVGVDNAGYLQNALDNIISPVFSTSDDGVEIGSVELEAGSLIAPLIIANNTLAAAENGNANVYFTFPGAVGGDGFDHITKLSNRTFGFEDLPNGGDQDFNDITITIDSFSV</sequence>
<feature type="domain" description="Choice-of-anchor I" evidence="4">
    <location>
        <begin position="19"/>
        <end position="505"/>
    </location>
</feature>
<reference evidence="5 6" key="1">
    <citation type="journal article" date="2015" name="Genome Announc.">
        <title>Draft Genome of the Euendolithic (true boring) Cyanobacterium Mastigocoleus testarum strain BC008.</title>
        <authorList>
            <person name="Guida B.S."/>
            <person name="Garcia-Pichel F."/>
        </authorList>
    </citation>
    <scope>NUCLEOTIDE SEQUENCE [LARGE SCALE GENOMIC DNA]</scope>
    <source>
        <strain evidence="5 6">BC008</strain>
    </source>
</reference>
<dbReference type="InterPro" id="IPR006146">
    <property type="entry name" value="5'-Nucleotdase_CS"/>
</dbReference>
<dbReference type="Gene3D" id="2.130.10.10">
    <property type="entry name" value="YVTN repeat-like/Quinoprotein amine dehydrogenase"/>
    <property type="match status" value="1"/>
</dbReference>
<proteinExistence type="predicted"/>
<feature type="compositionally biased region" description="Basic and acidic residues" evidence="1">
    <location>
        <begin position="409"/>
        <end position="421"/>
    </location>
</feature>
<dbReference type="InterPro" id="IPR008334">
    <property type="entry name" value="5'-Nucleotdase_C"/>
</dbReference>
<keyword evidence="6" id="KW-1185">Reference proteome</keyword>
<dbReference type="PRINTS" id="PR01607">
    <property type="entry name" value="APYRASEFAMLY"/>
</dbReference>
<evidence type="ECO:0008006" key="7">
    <source>
        <dbReference type="Google" id="ProtNLM"/>
    </source>
</evidence>
<dbReference type="InterPro" id="IPR029052">
    <property type="entry name" value="Metallo-depent_PP-like"/>
</dbReference>
<dbReference type="EMBL" id="LMTZ01000019">
    <property type="protein sequence ID" value="KST69573.1"/>
    <property type="molecule type" value="Genomic_DNA"/>
</dbReference>
<dbReference type="InterPro" id="IPR055188">
    <property type="entry name" value="Choice_anch_I"/>
</dbReference>
<dbReference type="Pfam" id="PF02872">
    <property type="entry name" value="5_nucleotid_C"/>
    <property type="match status" value="1"/>
</dbReference>
<dbReference type="OrthoDB" id="9768561at2"/>
<dbReference type="InterPro" id="IPR015943">
    <property type="entry name" value="WD40/YVTN_repeat-like_dom_sf"/>
</dbReference>
<protein>
    <recommendedName>
        <fullName evidence="7">Alkaline phosphatase</fullName>
    </recommendedName>
</protein>
<dbReference type="InterPro" id="IPR006179">
    <property type="entry name" value="5_nucleotidase/apyrase"/>
</dbReference>
<dbReference type="InterPro" id="IPR011044">
    <property type="entry name" value="Quino_amine_DH_bsu"/>
</dbReference>
<dbReference type="Proteomes" id="UP000053372">
    <property type="component" value="Unassembled WGS sequence"/>
</dbReference>
<name>A0A0V7ZYC6_9CYAN</name>
<evidence type="ECO:0000313" key="5">
    <source>
        <dbReference type="EMBL" id="KST69573.1"/>
    </source>
</evidence>
<dbReference type="SUPFAM" id="SSF55816">
    <property type="entry name" value="5'-nucleotidase (syn. UDP-sugar hydrolase), C-terminal domain"/>
    <property type="match status" value="1"/>
</dbReference>
<dbReference type="SUPFAM" id="SSF56300">
    <property type="entry name" value="Metallo-dependent phosphatases"/>
    <property type="match status" value="1"/>
</dbReference>
<dbReference type="GO" id="GO:0000166">
    <property type="term" value="F:nucleotide binding"/>
    <property type="evidence" value="ECO:0007669"/>
    <property type="project" value="InterPro"/>
</dbReference>
<evidence type="ECO:0000259" key="4">
    <source>
        <dbReference type="Pfam" id="PF22494"/>
    </source>
</evidence>
<accession>A0A0V7ZYC6</accession>
<comment type="caution">
    <text evidence="5">The sequence shown here is derived from an EMBL/GenBank/DDBJ whole genome shotgun (WGS) entry which is preliminary data.</text>
</comment>
<dbReference type="Gene3D" id="3.60.21.10">
    <property type="match status" value="1"/>
</dbReference>
<dbReference type="Gene3D" id="3.90.780.10">
    <property type="entry name" value="5'-Nucleotidase, C-terminal domain"/>
    <property type="match status" value="1"/>
</dbReference>
<feature type="domain" description="5'-Nucleotidase C-terminal" evidence="2">
    <location>
        <begin position="905"/>
        <end position="1095"/>
    </location>
</feature>
<dbReference type="PANTHER" id="PTHR46928">
    <property type="entry name" value="MESENCHYME-SPECIFIC CELL SURFACE GLYCOPROTEIN"/>
    <property type="match status" value="1"/>
</dbReference>
<dbReference type="InterPro" id="IPR036907">
    <property type="entry name" value="5'-Nucleotdase_C_sf"/>
</dbReference>
<evidence type="ECO:0000256" key="1">
    <source>
        <dbReference type="SAM" id="MobiDB-lite"/>
    </source>
</evidence>
<dbReference type="Pfam" id="PF22494">
    <property type="entry name" value="choice_anch_I"/>
    <property type="match status" value="1"/>
</dbReference>
<dbReference type="Pfam" id="PF13448">
    <property type="entry name" value="DUF4114"/>
    <property type="match status" value="1"/>
</dbReference>
<dbReference type="SUPFAM" id="SSF50969">
    <property type="entry name" value="YVTN repeat-like/Quinoprotein amine dehydrogenase"/>
    <property type="match status" value="1"/>
</dbReference>
<dbReference type="NCBIfam" id="NF038117">
    <property type="entry name" value="choice_anch_I"/>
    <property type="match status" value="1"/>
</dbReference>
<dbReference type="InterPro" id="IPR052956">
    <property type="entry name" value="Mesenchyme-surface_protein"/>
</dbReference>
<evidence type="ECO:0000259" key="2">
    <source>
        <dbReference type="Pfam" id="PF02872"/>
    </source>
</evidence>